<organism evidence="1 2">
    <name type="scientific">Qingrenia yutianensis</name>
    <dbReference type="NCBI Taxonomy" id="2763676"/>
    <lineage>
        <taxon>Bacteria</taxon>
        <taxon>Bacillati</taxon>
        <taxon>Bacillota</taxon>
        <taxon>Clostridia</taxon>
        <taxon>Eubacteriales</taxon>
        <taxon>Oscillospiraceae</taxon>
        <taxon>Qingrenia</taxon>
    </lineage>
</organism>
<proteinExistence type="predicted"/>
<evidence type="ECO:0000313" key="1">
    <source>
        <dbReference type="EMBL" id="MBC8597449.1"/>
    </source>
</evidence>
<evidence type="ECO:0000313" key="2">
    <source>
        <dbReference type="Proteomes" id="UP000647416"/>
    </source>
</evidence>
<dbReference type="EMBL" id="JACRTE010000032">
    <property type="protein sequence ID" value="MBC8597449.1"/>
    <property type="molecule type" value="Genomic_DNA"/>
</dbReference>
<dbReference type="RefSeq" id="WP_262432722.1">
    <property type="nucleotide sequence ID" value="NZ_JACRTE010000032.1"/>
</dbReference>
<gene>
    <name evidence="1" type="ORF">H8706_11330</name>
</gene>
<protein>
    <submittedName>
        <fullName evidence="1">PBSX family phage terminase large subunit</fullName>
    </submittedName>
</protein>
<dbReference type="InterPro" id="IPR027417">
    <property type="entry name" value="P-loop_NTPase"/>
</dbReference>
<keyword evidence="2" id="KW-1185">Reference proteome</keyword>
<dbReference type="Proteomes" id="UP000647416">
    <property type="component" value="Unassembled WGS sequence"/>
</dbReference>
<dbReference type="AlphaFoldDB" id="A0A926ITI7"/>
<accession>A0A926ITI7</accession>
<sequence>MQIDEFSKKQGEILKFAYSDSENLICDGAVRSGKTVVMTLAFALWAMSKFDRTNFAICGKTVSNAERNILRPFEQIEGLPFTLKYKVSTRMLTIKCGKKQNYFYFFGGKDESSYALIQGITLAGVLFDEVALMPQSFVDQAIARTLSFKNAKIWFNCNPEGPNHWFYKDWLTNPKKPKTHIHFLMRDNPILGDEEINRAETLYTGVFYERYILGRWVAAEGIVFPEFAGNPEKYMISADKLPKKFNWVKAGYDLGGNKSAYALSAFAQGADGKIYGIRSKKIQAVDLRPQDVDNKAKEFITGVEKDFNVYVEKCFIDDSYYTIINSLNDWRYMFNNAACIKNNMPLADRPLLLSKLMASGKFFLVKGECDDLADELSNAVFDKKSDKAIILDDGSMQIDTLDSMWYALADDWLYLNRAVMI</sequence>
<dbReference type="Gene3D" id="3.30.420.280">
    <property type="match status" value="1"/>
</dbReference>
<comment type="caution">
    <text evidence="1">The sequence shown here is derived from an EMBL/GenBank/DDBJ whole genome shotgun (WGS) entry which is preliminary data.</text>
</comment>
<dbReference type="InterPro" id="IPR006437">
    <property type="entry name" value="Phage_terminase_lsu"/>
</dbReference>
<dbReference type="Gene3D" id="3.40.50.300">
    <property type="entry name" value="P-loop containing nucleotide triphosphate hydrolases"/>
    <property type="match status" value="1"/>
</dbReference>
<dbReference type="NCBIfam" id="TIGR01547">
    <property type="entry name" value="phage_term_2"/>
    <property type="match status" value="1"/>
</dbReference>
<reference evidence="1" key="1">
    <citation type="submission" date="2020-08" db="EMBL/GenBank/DDBJ databases">
        <title>Genome public.</title>
        <authorList>
            <person name="Liu C."/>
            <person name="Sun Q."/>
        </authorList>
    </citation>
    <scope>NUCLEOTIDE SEQUENCE</scope>
    <source>
        <strain evidence="1">NSJ-50</strain>
    </source>
</reference>
<name>A0A926ITI7_9FIRM</name>
<dbReference type="Pfam" id="PF03237">
    <property type="entry name" value="Terminase_6N"/>
    <property type="match status" value="1"/>
</dbReference>